<dbReference type="Pfam" id="PF08002">
    <property type="entry name" value="DUF1697"/>
    <property type="match status" value="1"/>
</dbReference>
<sequence>MPIYISFLRGINVSGKRIIHMIELQALYELLDFQNVKTYIQSGNVLFLSKEISSEKLCKKIELAIKEKWGFFVPVIIRTPEELKSIITKFPFGKEVEEKTRAVSFLNKMPKESNLELLKNEIFEVDKFHIRGREIYLHYPLGQANTKLTNNLIEKKLQVNSTIRNWKTIQKMIALSEVFKEVSD</sequence>
<dbReference type="PANTHER" id="PTHR36439:SF1">
    <property type="entry name" value="DUF1697 DOMAIN-CONTAINING PROTEIN"/>
    <property type="match status" value="1"/>
</dbReference>
<reference evidence="1 2" key="1">
    <citation type="submission" date="2018-09" db="EMBL/GenBank/DDBJ databases">
        <title>Arachidicoccus sp. nov., a bacterium isolated from soil.</title>
        <authorList>
            <person name="Weon H.-Y."/>
            <person name="Kwon S.-W."/>
            <person name="Lee S.A."/>
        </authorList>
    </citation>
    <scope>NUCLEOTIDE SEQUENCE [LARGE SCALE GENOMIC DNA]</scope>
    <source>
        <strain evidence="1 2">KIS59-12</strain>
    </source>
</reference>
<dbReference type="PIRSF" id="PIRSF008502">
    <property type="entry name" value="UCP008502"/>
    <property type="match status" value="1"/>
</dbReference>
<dbReference type="KEGG" id="ark:D6B99_16970"/>
<evidence type="ECO:0000313" key="2">
    <source>
        <dbReference type="Proteomes" id="UP000266118"/>
    </source>
</evidence>
<protein>
    <submittedName>
        <fullName evidence="1">DUF1697 domain-containing protein</fullName>
    </submittedName>
</protein>
<name>A0A386HUU1_9BACT</name>
<gene>
    <name evidence="1" type="ORF">D6B99_16970</name>
</gene>
<organism evidence="1 2">
    <name type="scientific">Arachidicoccus soli</name>
    <dbReference type="NCBI Taxonomy" id="2341117"/>
    <lineage>
        <taxon>Bacteria</taxon>
        <taxon>Pseudomonadati</taxon>
        <taxon>Bacteroidota</taxon>
        <taxon>Chitinophagia</taxon>
        <taxon>Chitinophagales</taxon>
        <taxon>Chitinophagaceae</taxon>
        <taxon>Arachidicoccus</taxon>
    </lineage>
</organism>
<dbReference type="SUPFAM" id="SSF160379">
    <property type="entry name" value="SP0830-like"/>
    <property type="match status" value="1"/>
</dbReference>
<dbReference type="Gene3D" id="3.30.70.1260">
    <property type="entry name" value="bacterial protein sp0830 like"/>
    <property type="match status" value="1"/>
</dbReference>
<proteinExistence type="predicted"/>
<dbReference type="RefSeq" id="WP_119990626.1">
    <property type="nucleotide sequence ID" value="NZ_CP032489.1"/>
</dbReference>
<dbReference type="OrthoDB" id="9806494at2"/>
<dbReference type="EMBL" id="CP032489">
    <property type="protein sequence ID" value="AYD49164.1"/>
    <property type="molecule type" value="Genomic_DNA"/>
</dbReference>
<dbReference type="Proteomes" id="UP000266118">
    <property type="component" value="Chromosome"/>
</dbReference>
<keyword evidence="2" id="KW-1185">Reference proteome</keyword>
<dbReference type="Gene3D" id="3.30.70.1280">
    <property type="entry name" value="SP0830-like domains"/>
    <property type="match status" value="1"/>
</dbReference>
<accession>A0A386HUU1</accession>
<dbReference type="InterPro" id="IPR012545">
    <property type="entry name" value="DUF1697"/>
</dbReference>
<evidence type="ECO:0000313" key="1">
    <source>
        <dbReference type="EMBL" id="AYD49164.1"/>
    </source>
</evidence>
<dbReference type="PANTHER" id="PTHR36439">
    <property type="entry name" value="BLL4334 PROTEIN"/>
    <property type="match status" value="1"/>
</dbReference>
<dbReference type="AlphaFoldDB" id="A0A386HUU1"/>